<evidence type="ECO:0000256" key="3">
    <source>
        <dbReference type="SAM" id="SignalP"/>
    </source>
</evidence>
<sequence length="874" mass="96107">MRSFPLPLVLLVVVCCLLPIDRSVLVQATGEASMIRLQSIVPTTHDDDAPAAAAAAASVPGNGAADGDPVFDASGNWTTLAEALDVFSARNLARNWARRGGELLGIAPECRRDVTTYLESLKRQELWALKMDDASGRFTNGFFWGNSYYVGSATECEFIGQGVSKNPSLTTSGSNVETISEAEEFNAEPHKKRVTGGNRGFSGQSAGQSAADDALLTSANLLLDDRSPYPLGFFMMRIGVNSTSPPLQRLLHLGVCLPYSCRASDVELIARLSAGDAAARYTRVEKVRDQRNPYDMWQDSVFWVLFGVSAVVLFLLIGGTSYDVYLSKRAKRKQLAFDLERHIKLEQLAAVNCKLQNAAEAEGRIYIAVPVTEPVINGSSSNGAAVAAVPIGVATVTNGSAAAAASTVATASSNSPVNNNNDHEGSLRPPTPDLQNLNVWEELLLSFSVKENLRVICDKEVGRDTISTIHGLRALSMLWVILGHTCIVVFKYSDNTEYRKVVERRLLFQTIQNGAFSVDTFFFMGGLLVSFLYFRTNAKGHLNRLTQGKRGFVSGLLQFLGFLAYRFCRLTAPYMFVLGVTEISMKWFNANSVFEPPTADHENCPNYWWRNLLYINTLYPVDQMCMLWSWYVADDTQFYIVGAVILILATNHLKCAAFTLVALMLSSWLTTGYIALVNNHMPNTDDPLALFDKIYDKPWTRLGPYLIGMALGYVLFKTDCKVKMSRATNFIGWLLSAACLLSLLYGLYEAELSPVTGAAYSSLSHTAWALSLAWIVFACSTGYGGYVNSILSAPLLYPFSRVTYCAYLIHPLTLRLTAMNMDSPLHLGKDSVVITFFGQVVASYLLSFVISVSFEAPVVSMLKILSPKKRKRVQ</sequence>
<feature type="transmembrane region" description="Helical" evidence="2">
    <location>
        <begin position="768"/>
        <end position="788"/>
    </location>
</feature>
<feature type="transmembrane region" description="Helical" evidence="2">
    <location>
        <begin position="301"/>
        <end position="325"/>
    </location>
</feature>
<feature type="region of interest" description="Disordered" evidence="1">
    <location>
        <begin position="411"/>
        <end position="433"/>
    </location>
</feature>
<dbReference type="AlphaFoldDB" id="A0ABD2XNR9"/>
<keyword evidence="2" id="KW-0812">Transmembrane</keyword>
<evidence type="ECO:0000256" key="2">
    <source>
        <dbReference type="SAM" id="Phobius"/>
    </source>
</evidence>
<dbReference type="PANTHER" id="PTHR11161:SF72">
    <property type="entry name" value="FI21449P1"/>
    <property type="match status" value="1"/>
</dbReference>
<evidence type="ECO:0000259" key="4">
    <source>
        <dbReference type="SMART" id="SM00703"/>
    </source>
</evidence>
<evidence type="ECO:0000313" key="5">
    <source>
        <dbReference type="EMBL" id="KAL3406730.1"/>
    </source>
</evidence>
<feature type="domain" description="Nose resistant-to-fluoxetine protein N-terminal" evidence="4">
    <location>
        <begin position="107"/>
        <end position="291"/>
    </location>
</feature>
<organism evidence="5 6">
    <name type="scientific">Trichogramma kaykai</name>
    <dbReference type="NCBI Taxonomy" id="54128"/>
    <lineage>
        <taxon>Eukaryota</taxon>
        <taxon>Metazoa</taxon>
        <taxon>Ecdysozoa</taxon>
        <taxon>Arthropoda</taxon>
        <taxon>Hexapoda</taxon>
        <taxon>Insecta</taxon>
        <taxon>Pterygota</taxon>
        <taxon>Neoptera</taxon>
        <taxon>Endopterygota</taxon>
        <taxon>Hymenoptera</taxon>
        <taxon>Apocrita</taxon>
        <taxon>Proctotrupomorpha</taxon>
        <taxon>Chalcidoidea</taxon>
        <taxon>Trichogrammatidae</taxon>
        <taxon>Trichogramma</taxon>
    </lineage>
</organism>
<name>A0ABD2XNR9_9HYME</name>
<evidence type="ECO:0000313" key="6">
    <source>
        <dbReference type="Proteomes" id="UP001627154"/>
    </source>
</evidence>
<feature type="transmembrane region" description="Helical" evidence="2">
    <location>
        <begin position="833"/>
        <end position="862"/>
    </location>
</feature>
<dbReference type="InterPro" id="IPR006621">
    <property type="entry name" value="Nose-resist-to-fluoxetine_N"/>
</dbReference>
<accession>A0ABD2XNR9</accession>
<reference evidence="5 6" key="1">
    <citation type="journal article" date="2024" name="bioRxiv">
        <title>A reference genome for Trichogramma kaykai: A tiny desert-dwelling parasitoid wasp with competing sex-ratio distorters.</title>
        <authorList>
            <person name="Culotta J."/>
            <person name="Lindsey A.R."/>
        </authorList>
    </citation>
    <scope>NUCLEOTIDE SEQUENCE [LARGE SCALE GENOMIC DNA]</scope>
    <source>
        <strain evidence="5 6">KSX58</strain>
    </source>
</reference>
<feature type="transmembrane region" description="Helical" evidence="2">
    <location>
        <begin position="728"/>
        <end position="748"/>
    </location>
</feature>
<feature type="region of interest" description="Disordered" evidence="1">
    <location>
        <begin position="187"/>
        <end position="206"/>
    </location>
</feature>
<dbReference type="PANTHER" id="PTHR11161">
    <property type="entry name" value="O-ACYLTRANSFERASE"/>
    <property type="match status" value="1"/>
</dbReference>
<proteinExistence type="predicted"/>
<evidence type="ECO:0000256" key="1">
    <source>
        <dbReference type="SAM" id="MobiDB-lite"/>
    </source>
</evidence>
<dbReference type="SMART" id="SM00703">
    <property type="entry name" value="NRF"/>
    <property type="match status" value="1"/>
</dbReference>
<dbReference type="Pfam" id="PF01757">
    <property type="entry name" value="Acyl_transf_3"/>
    <property type="match status" value="1"/>
</dbReference>
<keyword evidence="2" id="KW-0472">Membrane</keyword>
<feature type="transmembrane region" description="Helical" evidence="2">
    <location>
        <begin position="628"/>
        <end position="649"/>
    </location>
</feature>
<feature type="transmembrane region" description="Helical" evidence="2">
    <location>
        <begin position="795"/>
        <end position="813"/>
    </location>
</feature>
<feature type="chain" id="PRO_5044872932" description="Nose resistant-to-fluoxetine protein N-terminal domain-containing protein" evidence="3">
    <location>
        <begin position="24"/>
        <end position="874"/>
    </location>
</feature>
<dbReference type="Proteomes" id="UP001627154">
    <property type="component" value="Unassembled WGS sequence"/>
</dbReference>
<dbReference type="Pfam" id="PF20146">
    <property type="entry name" value="NRF"/>
    <property type="match status" value="1"/>
</dbReference>
<keyword evidence="2" id="KW-1133">Transmembrane helix</keyword>
<gene>
    <name evidence="5" type="ORF">TKK_000873</name>
</gene>
<dbReference type="InterPro" id="IPR002656">
    <property type="entry name" value="Acyl_transf_3_dom"/>
</dbReference>
<feature type="signal peptide" evidence="3">
    <location>
        <begin position="1"/>
        <end position="23"/>
    </location>
</feature>
<comment type="caution">
    <text evidence="5">The sequence shown here is derived from an EMBL/GenBank/DDBJ whole genome shotgun (WGS) entry which is preliminary data.</text>
</comment>
<feature type="transmembrane region" description="Helical" evidence="2">
    <location>
        <begin position="656"/>
        <end position="678"/>
    </location>
</feature>
<dbReference type="EMBL" id="JBJJXI010000018">
    <property type="protein sequence ID" value="KAL3406730.1"/>
    <property type="molecule type" value="Genomic_DNA"/>
</dbReference>
<dbReference type="InterPro" id="IPR052728">
    <property type="entry name" value="O2_lipid_transport_reg"/>
</dbReference>
<feature type="transmembrane region" description="Helical" evidence="2">
    <location>
        <begin position="513"/>
        <end position="534"/>
    </location>
</feature>
<keyword evidence="3" id="KW-0732">Signal</keyword>
<keyword evidence="6" id="KW-1185">Reference proteome</keyword>
<feature type="transmembrane region" description="Helical" evidence="2">
    <location>
        <begin position="698"/>
        <end position="716"/>
    </location>
</feature>
<protein>
    <recommendedName>
        <fullName evidence="4">Nose resistant-to-fluoxetine protein N-terminal domain-containing protein</fullName>
    </recommendedName>
</protein>
<feature type="transmembrane region" description="Helical" evidence="2">
    <location>
        <begin position="555"/>
        <end position="577"/>
    </location>
</feature>